<gene>
    <name evidence="2" type="ORF">Pfra01_002006600</name>
</gene>
<evidence type="ECO:0000313" key="3">
    <source>
        <dbReference type="Proteomes" id="UP001165121"/>
    </source>
</evidence>
<proteinExistence type="predicted"/>
<comment type="caution">
    <text evidence="2">The sequence shown here is derived from an EMBL/GenBank/DDBJ whole genome shotgun (WGS) entry which is preliminary data.</text>
</comment>
<accession>A0A9W6Y146</accession>
<dbReference type="AlphaFoldDB" id="A0A9W6Y146"/>
<organism evidence="2 3">
    <name type="scientific">Phytophthora fragariaefolia</name>
    <dbReference type="NCBI Taxonomy" id="1490495"/>
    <lineage>
        <taxon>Eukaryota</taxon>
        <taxon>Sar</taxon>
        <taxon>Stramenopiles</taxon>
        <taxon>Oomycota</taxon>
        <taxon>Peronosporomycetes</taxon>
        <taxon>Peronosporales</taxon>
        <taxon>Peronosporaceae</taxon>
        <taxon>Phytophthora</taxon>
    </lineage>
</organism>
<reference evidence="2" key="1">
    <citation type="submission" date="2023-04" db="EMBL/GenBank/DDBJ databases">
        <title>Phytophthora fragariaefolia NBRC 109709.</title>
        <authorList>
            <person name="Ichikawa N."/>
            <person name="Sato H."/>
            <person name="Tonouchi N."/>
        </authorList>
    </citation>
    <scope>NUCLEOTIDE SEQUENCE</scope>
    <source>
        <strain evidence="2">NBRC 109709</strain>
    </source>
</reference>
<evidence type="ECO:0000313" key="2">
    <source>
        <dbReference type="EMBL" id="GMF50327.1"/>
    </source>
</evidence>
<feature type="region of interest" description="Disordered" evidence="1">
    <location>
        <begin position="1"/>
        <end position="21"/>
    </location>
</feature>
<feature type="compositionally biased region" description="Low complexity" evidence="1">
    <location>
        <begin position="9"/>
        <end position="19"/>
    </location>
</feature>
<protein>
    <submittedName>
        <fullName evidence="2">Unnamed protein product</fullName>
    </submittedName>
</protein>
<name>A0A9W6Y146_9STRA</name>
<dbReference type="EMBL" id="BSXT01002677">
    <property type="protein sequence ID" value="GMF50327.1"/>
    <property type="molecule type" value="Genomic_DNA"/>
</dbReference>
<evidence type="ECO:0000256" key="1">
    <source>
        <dbReference type="SAM" id="MobiDB-lite"/>
    </source>
</evidence>
<sequence length="116" mass="12901">MSDSEGDLSADSLHLSDASSEGEDEIGMWAWVMDQMQSCINNNFNEASSASKDELLKFLEVELRLRFYDITPDFFYDKRNIAEYAAAARVMGLARYRAILTALGKPSGLSDESTST</sequence>
<keyword evidence="3" id="KW-1185">Reference proteome</keyword>
<dbReference type="OrthoDB" id="93482at2759"/>
<dbReference type="Proteomes" id="UP001165121">
    <property type="component" value="Unassembled WGS sequence"/>
</dbReference>